<dbReference type="Pfam" id="PF13021">
    <property type="entry name" value="DUF3885"/>
    <property type="match status" value="1"/>
</dbReference>
<sequence>MTAFQGFREFIVSIRDKIWQIFGPTIFNRPLFYSYPGGLRFELSEGGSATEQLRVALRKSKVICKDIFVDDHPIAACLRIYSDNNRFLHRRSILALKHAGINIPAERWLWSEERDKDDWCDESEPDYWLYLAFEASAGSLDALLTCALVKDLDLGTYPYCDLYLFNLRKGIVAFPYDDRGMDVVGPNTVALRNLYNAHHKYLLNYDRTIMEKTFGSVAKKYGTSSVKTSL</sequence>
<dbReference type="EMBL" id="CP133164">
    <property type="protein sequence ID" value="WMN18584.1"/>
    <property type="molecule type" value="Genomic_DNA"/>
</dbReference>
<keyword evidence="3" id="KW-1185">Reference proteome</keyword>
<feature type="domain" description="DUF3885" evidence="1">
    <location>
        <begin position="22"/>
        <end position="206"/>
    </location>
</feature>
<organism evidence="2 3">
    <name type="scientific">Pseudomonas piscis</name>
    <dbReference type="NCBI Taxonomy" id="2614538"/>
    <lineage>
        <taxon>Bacteria</taxon>
        <taxon>Pseudomonadati</taxon>
        <taxon>Pseudomonadota</taxon>
        <taxon>Gammaproteobacteria</taxon>
        <taxon>Pseudomonadales</taxon>
        <taxon>Pseudomonadaceae</taxon>
        <taxon>Pseudomonas</taxon>
    </lineage>
</organism>
<gene>
    <name evidence="2" type="ORF">QL104_04020</name>
</gene>
<proteinExistence type="predicted"/>
<dbReference type="RefSeq" id="WP_282878884.1">
    <property type="nucleotide sequence ID" value="NZ_CP133164.1"/>
</dbReference>
<evidence type="ECO:0000313" key="3">
    <source>
        <dbReference type="Proteomes" id="UP001237292"/>
    </source>
</evidence>
<accession>A0ABY9NJG4</accession>
<name>A0ABY9NJG4_9PSED</name>
<evidence type="ECO:0000313" key="2">
    <source>
        <dbReference type="EMBL" id="WMN18584.1"/>
    </source>
</evidence>
<protein>
    <submittedName>
        <fullName evidence="2">DUF3885 domain-containing protein</fullName>
    </submittedName>
</protein>
<dbReference type="Proteomes" id="UP001237292">
    <property type="component" value="Chromosome"/>
</dbReference>
<dbReference type="InterPro" id="IPR024976">
    <property type="entry name" value="DUF3885"/>
</dbReference>
<reference evidence="2 3" key="1">
    <citation type="journal article" date="2023" name="Access Microbiol">
        <title>The genome of a steinernematid-associated Pseudomonas piscis bacterium encodes the biosynthesis of insect toxins.</title>
        <authorList>
            <person name="Awori R.M."/>
            <person name="Hendre P."/>
            <person name="Amugune N.O."/>
        </authorList>
    </citation>
    <scope>NUCLEOTIDE SEQUENCE [LARGE SCALE GENOMIC DNA]</scope>
    <source>
        <strain evidence="2 3">75</strain>
    </source>
</reference>
<evidence type="ECO:0000259" key="1">
    <source>
        <dbReference type="Pfam" id="PF13021"/>
    </source>
</evidence>